<keyword evidence="1" id="KW-0812">Transmembrane</keyword>
<feature type="transmembrane region" description="Helical" evidence="1">
    <location>
        <begin position="74"/>
        <end position="97"/>
    </location>
</feature>
<accession>A0ABY8LTV5</accession>
<organism evidence="2 3">
    <name type="scientific">Mesomycoplasma lagogenitalium</name>
    <dbReference type="NCBI Taxonomy" id="171286"/>
    <lineage>
        <taxon>Bacteria</taxon>
        <taxon>Bacillati</taxon>
        <taxon>Mycoplasmatota</taxon>
        <taxon>Mycoplasmoidales</taxon>
        <taxon>Metamycoplasmataceae</taxon>
        <taxon>Mesomycoplasma</taxon>
    </lineage>
</organism>
<keyword evidence="1" id="KW-1133">Transmembrane helix</keyword>
<keyword evidence="3" id="KW-1185">Reference proteome</keyword>
<feature type="transmembrane region" description="Helical" evidence="1">
    <location>
        <begin position="32"/>
        <end position="54"/>
    </location>
</feature>
<proteinExistence type="predicted"/>
<evidence type="ECO:0000256" key="1">
    <source>
        <dbReference type="SAM" id="Phobius"/>
    </source>
</evidence>
<sequence length="163" mass="19238">MKKTDEKLINYMETKRKKLAREMLISSVSDKIIQWTLTILNLVIIALALTVVIIETNRFNNIPSEERKSFLDELGLTVVLASSIVLTFIFNLFLSVYKEVMKYKSYKKAMRKISYITYKLKEDKEYDSQEFEKDFQAILDEHLKKKNVSKRQLIKKFILRGGK</sequence>
<evidence type="ECO:0000313" key="2">
    <source>
        <dbReference type="EMBL" id="WGI36669.1"/>
    </source>
</evidence>
<name>A0ABY8LTV5_9BACT</name>
<protein>
    <recommendedName>
        <fullName evidence="4">DUF4231 domain-containing protein</fullName>
    </recommendedName>
</protein>
<reference evidence="2" key="1">
    <citation type="submission" date="2023-04" db="EMBL/GenBank/DDBJ databases">
        <title>Completed genome of Mycoplasma lagogenitalium type strain 12MS.</title>
        <authorList>
            <person name="Spergser J."/>
        </authorList>
    </citation>
    <scope>NUCLEOTIDE SEQUENCE</scope>
    <source>
        <strain evidence="2">12MS</strain>
    </source>
</reference>
<dbReference type="RefSeq" id="WP_280101970.1">
    <property type="nucleotide sequence ID" value="NZ_CP122979.1"/>
</dbReference>
<dbReference type="Proteomes" id="UP001179842">
    <property type="component" value="Chromosome"/>
</dbReference>
<dbReference type="EMBL" id="CP122979">
    <property type="protein sequence ID" value="WGI36669.1"/>
    <property type="molecule type" value="Genomic_DNA"/>
</dbReference>
<gene>
    <name evidence="2" type="ORF">QEG99_00065</name>
</gene>
<evidence type="ECO:0008006" key="4">
    <source>
        <dbReference type="Google" id="ProtNLM"/>
    </source>
</evidence>
<evidence type="ECO:0000313" key="3">
    <source>
        <dbReference type="Proteomes" id="UP001179842"/>
    </source>
</evidence>
<keyword evidence="1" id="KW-0472">Membrane</keyword>